<dbReference type="PROSITE" id="PS50026">
    <property type="entry name" value="EGF_3"/>
    <property type="match status" value="2"/>
</dbReference>
<keyword evidence="4" id="KW-0812">Transmembrane</keyword>
<feature type="disulfide bond" evidence="11">
    <location>
        <begin position="294"/>
        <end position="303"/>
    </location>
</feature>
<organism evidence="16">
    <name type="scientific">Acromyrmex echinatior</name>
    <name type="common">Panamanian leafcutter ant</name>
    <name type="synonym">Acromyrmex octospinosus echinatior</name>
    <dbReference type="NCBI Taxonomy" id="103372"/>
    <lineage>
        <taxon>Eukaryota</taxon>
        <taxon>Metazoa</taxon>
        <taxon>Ecdysozoa</taxon>
        <taxon>Arthropoda</taxon>
        <taxon>Hexapoda</taxon>
        <taxon>Insecta</taxon>
        <taxon>Pterygota</taxon>
        <taxon>Neoptera</taxon>
        <taxon>Endopterygota</taxon>
        <taxon>Hymenoptera</taxon>
        <taxon>Apocrita</taxon>
        <taxon>Aculeata</taxon>
        <taxon>Formicoidea</taxon>
        <taxon>Formicidae</taxon>
        <taxon>Myrmicinae</taxon>
        <taxon>Acromyrmex</taxon>
    </lineage>
</organism>
<dbReference type="InterPro" id="IPR001774">
    <property type="entry name" value="DSL"/>
</dbReference>
<dbReference type="Proteomes" id="UP000007755">
    <property type="component" value="Unassembled WGS sequence"/>
</dbReference>
<dbReference type="eggNOG" id="KOG1217">
    <property type="taxonomic scope" value="Eukaryota"/>
</dbReference>
<evidence type="ECO:0000256" key="4">
    <source>
        <dbReference type="ARBA" id="ARBA00022692"/>
    </source>
</evidence>
<evidence type="ECO:0000256" key="3">
    <source>
        <dbReference type="ARBA" id="ARBA00022536"/>
    </source>
</evidence>
<dbReference type="FunFam" id="2.10.25.10:FF:000294">
    <property type="entry name" value="Delta-like protein"/>
    <property type="match status" value="1"/>
</dbReference>
<dbReference type="AlphaFoldDB" id="F4WIH1"/>
<evidence type="ECO:0000256" key="11">
    <source>
        <dbReference type="PROSITE-ProRule" id="PRU00076"/>
    </source>
</evidence>
<evidence type="ECO:0000256" key="9">
    <source>
        <dbReference type="ARBA" id="ARBA00023157"/>
    </source>
</evidence>
<dbReference type="CDD" id="cd00054">
    <property type="entry name" value="EGF_CA"/>
    <property type="match status" value="1"/>
</dbReference>
<protein>
    <submittedName>
        <fullName evidence="15">Delta-like protein C</fullName>
    </submittedName>
</protein>
<evidence type="ECO:0000259" key="14">
    <source>
        <dbReference type="PROSITE" id="PS50026"/>
    </source>
</evidence>
<sequence length="400" mass="43524">MMIPLLFATFLVNFPHQLAQSHSNNGLIRIAVVLGASVLPVGLAAGPRYVPKWKKQACEIPASQHPNSHYICDEAGEVKCLPGWTGDLCDVPICRKGCDPLQGYCRRPGECRCKLGFYGELCDKCVALPGCQHGRCNVSFECSCDPGWKGMFCSEPICAPDCLSSQDVVSGGKALSANSVRFCRVVFMGPVKGPSSVDAIQVGPDCFVKHRSARKDVAGITVAWTGPNCTECVPYPGCVHGSCKRPWECRCEPGWAGDLCNEKLTYCEEHLDICRNNATCISMTHEDGDYRCICPLGYMGRQCQIKTMIPSMELVPPMPDVTMELSQDVQGLGDKPSIEEISNEDNKYGAKPPKEEQTAEPLGPIVITDPPTTSTVDPAATAGKWPIEEPTTERDDENET</sequence>
<evidence type="ECO:0000256" key="8">
    <source>
        <dbReference type="ARBA" id="ARBA00023136"/>
    </source>
</evidence>
<dbReference type="EMBL" id="GL888175">
    <property type="protein sequence ID" value="EGI66102.1"/>
    <property type="molecule type" value="Genomic_DNA"/>
</dbReference>
<evidence type="ECO:0000256" key="7">
    <source>
        <dbReference type="ARBA" id="ARBA00022989"/>
    </source>
</evidence>
<name>F4WIH1_ACREC</name>
<dbReference type="Pfam" id="PF00008">
    <property type="entry name" value="EGF"/>
    <property type="match status" value="1"/>
</dbReference>
<feature type="region of interest" description="Disordered" evidence="12">
    <location>
        <begin position="327"/>
        <end position="400"/>
    </location>
</feature>
<feature type="signal peptide" evidence="13">
    <location>
        <begin position="1"/>
        <end position="19"/>
    </location>
</feature>
<evidence type="ECO:0000256" key="1">
    <source>
        <dbReference type="ARBA" id="ARBA00004479"/>
    </source>
</evidence>
<keyword evidence="8" id="KW-0472">Membrane</keyword>
<evidence type="ECO:0000256" key="13">
    <source>
        <dbReference type="SAM" id="SignalP"/>
    </source>
</evidence>
<keyword evidence="2" id="KW-0217">Developmental protein</keyword>
<gene>
    <name evidence="15" type="ORF">G5I_05495</name>
</gene>
<evidence type="ECO:0000256" key="2">
    <source>
        <dbReference type="ARBA" id="ARBA00022473"/>
    </source>
</evidence>
<dbReference type="GO" id="GO:0007154">
    <property type="term" value="P:cell communication"/>
    <property type="evidence" value="ECO:0007669"/>
    <property type="project" value="InterPro"/>
</dbReference>
<keyword evidence="3 11" id="KW-0245">EGF-like domain</keyword>
<dbReference type="PROSITE" id="PS01186">
    <property type="entry name" value="EGF_2"/>
    <property type="match status" value="3"/>
</dbReference>
<keyword evidence="7" id="KW-1133">Transmembrane helix</keyword>
<evidence type="ECO:0000256" key="5">
    <source>
        <dbReference type="ARBA" id="ARBA00022729"/>
    </source>
</evidence>
<accession>F4WIH1</accession>
<dbReference type="FunFam" id="2.10.25.10:FF:000018">
    <property type="entry name" value="Delta-like 1"/>
    <property type="match status" value="1"/>
</dbReference>
<dbReference type="Gene3D" id="2.10.25.140">
    <property type="match status" value="1"/>
</dbReference>
<keyword evidence="10" id="KW-0325">Glycoprotein</keyword>
<dbReference type="STRING" id="103372.F4WIH1"/>
<dbReference type="OrthoDB" id="6130531at2759"/>
<dbReference type="GO" id="GO:0016020">
    <property type="term" value="C:membrane"/>
    <property type="evidence" value="ECO:0007669"/>
    <property type="project" value="UniProtKB-SubCell"/>
</dbReference>
<dbReference type="Pfam" id="PF01414">
    <property type="entry name" value="DSL"/>
    <property type="match status" value="1"/>
</dbReference>
<feature type="domain" description="EGF-like" evidence="14">
    <location>
        <begin position="90"/>
        <end position="123"/>
    </location>
</feature>
<dbReference type="PANTHER" id="PTHR14949:SF54">
    <property type="entry name" value="VWFD DOMAIN-CONTAINING PROTEIN"/>
    <property type="match status" value="1"/>
</dbReference>
<feature type="disulfide bond" evidence="11">
    <location>
        <begin position="113"/>
        <end position="122"/>
    </location>
</feature>
<evidence type="ECO:0000256" key="10">
    <source>
        <dbReference type="ARBA" id="ARBA00023180"/>
    </source>
</evidence>
<feature type="chain" id="PRO_5003323038" evidence="13">
    <location>
        <begin position="20"/>
        <end position="400"/>
    </location>
</feature>
<keyword evidence="6" id="KW-0677">Repeat</keyword>
<keyword evidence="16" id="KW-1185">Reference proteome</keyword>
<evidence type="ECO:0000313" key="15">
    <source>
        <dbReference type="EMBL" id="EGI66102.1"/>
    </source>
</evidence>
<feature type="compositionally biased region" description="Basic and acidic residues" evidence="12">
    <location>
        <begin position="344"/>
        <end position="357"/>
    </location>
</feature>
<keyword evidence="9 11" id="KW-1015">Disulfide bond</keyword>
<dbReference type="InterPro" id="IPR050969">
    <property type="entry name" value="Dev_Signal_Modulators"/>
</dbReference>
<feature type="domain" description="EGF-like" evidence="14">
    <location>
        <begin position="263"/>
        <end position="304"/>
    </location>
</feature>
<comment type="subcellular location">
    <subcellularLocation>
        <location evidence="1">Membrane</location>
        <topology evidence="1">Single-pass type I membrane protein</topology>
    </subcellularLocation>
</comment>
<dbReference type="PROSITE" id="PS00022">
    <property type="entry name" value="EGF_1"/>
    <property type="match status" value="4"/>
</dbReference>
<dbReference type="Gene3D" id="2.10.25.10">
    <property type="entry name" value="Laminin"/>
    <property type="match status" value="3"/>
</dbReference>
<dbReference type="PANTHER" id="PTHR14949">
    <property type="entry name" value="EGF-LIKE-DOMAIN, MULTIPLE 7, 8"/>
    <property type="match status" value="1"/>
</dbReference>
<evidence type="ECO:0000313" key="16">
    <source>
        <dbReference type="Proteomes" id="UP000007755"/>
    </source>
</evidence>
<reference evidence="15" key="1">
    <citation type="submission" date="2011-02" db="EMBL/GenBank/DDBJ databases">
        <title>The genome of the leaf-cutting ant Acromyrmex echinatior suggests key adaptations to social evolution and fungus farming.</title>
        <authorList>
            <person name="Nygaard S."/>
            <person name="Zhang G."/>
        </authorList>
    </citation>
    <scope>NUCLEOTIDE SEQUENCE</scope>
</reference>
<dbReference type="FunFam" id="2.10.25.140:FF:000002">
    <property type="entry name" value="Delta-like protein"/>
    <property type="match status" value="1"/>
</dbReference>
<proteinExistence type="predicted"/>
<evidence type="ECO:0000256" key="12">
    <source>
        <dbReference type="SAM" id="MobiDB-lite"/>
    </source>
</evidence>
<dbReference type="Pfam" id="PF21700">
    <property type="entry name" value="EGF_DL_JAG"/>
    <property type="match status" value="2"/>
</dbReference>
<dbReference type="InterPro" id="IPR000742">
    <property type="entry name" value="EGF"/>
</dbReference>
<dbReference type="SUPFAM" id="SSF57196">
    <property type="entry name" value="EGF/Laminin"/>
    <property type="match status" value="1"/>
</dbReference>
<dbReference type="GO" id="GO:0005102">
    <property type="term" value="F:signaling receptor binding"/>
    <property type="evidence" value="ECO:0007669"/>
    <property type="project" value="TreeGrafter"/>
</dbReference>
<dbReference type="GO" id="GO:0005576">
    <property type="term" value="C:extracellular region"/>
    <property type="evidence" value="ECO:0007669"/>
    <property type="project" value="TreeGrafter"/>
</dbReference>
<evidence type="ECO:0000256" key="6">
    <source>
        <dbReference type="ARBA" id="ARBA00022737"/>
    </source>
</evidence>
<dbReference type="GO" id="GO:0009986">
    <property type="term" value="C:cell surface"/>
    <property type="evidence" value="ECO:0007669"/>
    <property type="project" value="TreeGrafter"/>
</dbReference>
<comment type="caution">
    <text evidence="11">Lacks conserved residue(s) required for the propagation of feature annotation.</text>
</comment>
<dbReference type="InParanoid" id="F4WIH1"/>
<keyword evidence="5 13" id="KW-0732">Signal</keyword>
<dbReference type="SMART" id="SM00181">
    <property type="entry name" value="EGF"/>
    <property type="match status" value="4"/>
</dbReference>